<evidence type="ECO:0000313" key="2">
    <source>
        <dbReference type="Proteomes" id="UP000076078"/>
    </source>
</evidence>
<dbReference type="InParanoid" id="A0A151Z8F6"/>
<evidence type="ECO:0008006" key="3">
    <source>
        <dbReference type="Google" id="ProtNLM"/>
    </source>
</evidence>
<dbReference type="EMBL" id="LODT01000037">
    <property type="protein sequence ID" value="KYQ90232.1"/>
    <property type="molecule type" value="Genomic_DNA"/>
</dbReference>
<keyword evidence="2" id="KW-1185">Reference proteome</keyword>
<proteinExistence type="predicted"/>
<accession>A0A151Z8F6</accession>
<reference evidence="1 2" key="1">
    <citation type="submission" date="2015-12" db="EMBL/GenBank/DDBJ databases">
        <title>Dictyostelia acquired genes for synthesis and detection of signals that induce cell-type specialization by lateral gene transfer from prokaryotes.</title>
        <authorList>
            <person name="Gloeckner G."/>
            <person name="Schaap P."/>
        </authorList>
    </citation>
    <scope>NUCLEOTIDE SEQUENCE [LARGE SCALE GENOMIC DNA]</scope>
    <source>
        <strain evidence="1 2">TK</strain>
    </source>
</reference>
<evidence type="ECO:0000313" key="1">
    <source>
        <dbReference type="EMBL" id="KYQ90232.1"/>
    </source>
</evidence>
<protein>
    <recommendedName>
        <fullName evidence="3">F-box domain-containing protein</fullName>
    </recommendedName>
</protein>
<dbReference type="Proteomes" id="UP000076078">
    <property type="component" value="Unassembled WGS sequence"/>
</dbReference>
<sequence>MTNLPLPNYIILKILNNLASQFKQLPVILEFLRIASLVCKDWKEKLIPKIDFYTLSIDMNYKYKTYKEFKDILKFNINGFTVNFQENDQSVYDLIFNDKHKTSIAKSFIVKTLDIKNSFDKLKLLDEYFGGITGIEGINSGGKKLSLKQLSDLPLRRTLTHLDLSSILIDPDDLISFVDSQPLDHLTLKSTPYGYEGLSDSVDKLYIYMKSNKTITSFNIFNYFYAGSKSLVIDLLNSNSNITEMCVTNLTKTFPEDIENDPHEKERRQLLNKIQNNTLKKLYVDSNLDWFHKWWDFTSAIKELTLSPFGTEELSLVTNSHGLLKTLTVGQISDPNLVCELIKKNTSITHLIIYQSNWDVNQVFLEALNSNTVIQSIKLLSITADRFKALLNLNHSSLFELIVKLESAKDFLDSKKEICNCNYIKSLKIELNSEHFNDETYSSLFEVVLNIIKSNLNLISFECATFNRLDKNQLNSLISVLKNRIIGLKKLNLGIPSLFYSLKQILIEI</sequence>
<organism evidence="1 2">
    <name type="scientific">Tieghemostelium lacteum</name>
    <name type="common">Slime mold</name>
    <name type="synonym">Dictyostelium lacteum</name>
    <dbReference type="NCBI Taxonomy" id="361077"/>
    <lineage>
        <taxon>Eukaryota</taxon>
        <taxon>Amoebozoa</taxon>
        <taxon>Evosea</taxon>
        <taxon>Eumycetozoa</taxon>
        <taxon>Dictyostelia</taxon>
        <taxon>Dictyosteliales</taxon>
        <taxon>Raperosteliaceae</taxon>
        <taxon>Tieghemostelium</taxon>
    </lineage>
</organism>
<gene>
    <name evidence="1" type="ORF">DLAC_08833</name>
</gene>
<comment type="caution">
    <text evidence="1">The sequence shown here is derived from an EMBL/GenBank/DDBJ whole genome shotgun (WGS) entry which is preliminary data.</text>
</comment>
<dbReference type="AlphaFoldDB" id="A0A151Z8F6"/>
<name>A0A151Z8F6_TIELA</name>